<dbReference type="Proteomes" id="UP000199689">
    <property type="component" value="Unassembled WGS sequence"/>
</dbReference>
<sequence>MGQLVEKKMNAFWWDLCSCLLFVGISGPAFHQFFEQDVDVAG</sequence>
<protein>
    <submittedName>
        <fullName evidence="2">Uncharacterized protein</fullName>
    </submittedName>
</protein>
<keyword evidence="1" id="KW-0472">Membrane</keyword>
<dbReference type="RefSeq" id="WP_268761825.1">
    <property type="nucleotide sequence ID" value="NZ_CALJSX010000027.1"/>
</dbReference>
<dbReference type="GeneID" id="87756658"/>
<dbReference type="EMBL" id="FMXA01000017">
    <property type="protein sequence ID" value="SDA55549.1"/>
    <property type="molecule type" value="Genomic_DNA"/>
</dbReference>
<proteinExistence type="predicted"/>
<gene>
    <name evidence="2" type="ORF">SAMN02910343_01270</name>
</gene>
<dbReference type="STRING" id="209880.SAMN02910343_01270"/>
<evidence type="ECO:0000256" key="1">
    <source>
        <dbReference type="SAM" id="Phobius"/>
    </source>
</evidence>
<organism evidence="2 3">
    <name type="scientific">Allisonella histaminiformans</name>
    <dbReference type="NCBI Taxonomy" id="209880"/>
    <lineage>
        <taxon>Bacteria</taxon>
        <taxon>Bacillati</taxon>
        <taxon>Bacillota</taxon>
        <taxon>Negativicutes</taxon>
        <taxon>Veillonellales</taxon>
        <taxon>Veillonellaceae</taxon>
        <taxon>Allisonella</taxon>
    </lineage>
</organism>
<feature type="transmembrane region" description="Helical" evidence="1">
    <location>
        <begin position="12"/>
        <end position="34"/>
    </location>
</feature>
<keyword evidence="1" id="KW-1133">Transmembrane helix</keyword>
<evidence type="ECO:0000313" key="2">
    <source>
        <dbReference type="EMBL" id="SDA55549.1"/>
    </source>
</evidence>
<evidence type="ECO:0000313" key="3">
    <source>
        <dbReference type="Proteomes" id="UP000199689"/>
    </source>
</evidence>
<keyword evidence="1" id="KW-0812">Transmembrane</keyword>
<keyword evidence="3" id="KW-1185">Reference proteome</keyword>
<reference evidence="2 3" key="1">
    <citation type="submission" date="2016-10" db="EMBL/GenBank/DDBJ databases">
        <authorList>
            <person name="de Groot N.N."/>
        </authorList>
    </citation>
    <scope>NUCLEOTIDE SEQUENCE [LARGE SCALE GENOMIC DNA]</scope>
    <source>
        <strain evidence="2 3">DSM 15230</strain>
    </source>
</reference>
<accession>A0A1G5WBN0</accession>
<name>A0A1G5WBN0_9FIRM</name>
<dbReference type="AlphaFoldDB" id="A0A1G5WBN0"/>